<dbReference type="AlphaFoldDB" id="A0A8J5XRN5"/>
<name>A0A8J5XRN5_DIALT</name>
<dbReference type="EMBL" id="JAGTXO010000007">
    <property type="protein sequence ID" value="KAG8466665.1"/>
    <property type="molecule type" value="Genomic_DNA"/>
</dbReference>
<evidence type="ECO:0000313" key="2">
    <source>
        <dbReference type="EMBL" id="KAG8466665.1"/>
    </source>
</evidence>
<feature type="region of interest" description="Disordered" evidence="1">
    <location>
        <begin position="119"/>
        <end position="146"/>
    </location>
</feature>
<evidence type="ECO:0000313" key="3">
    <source>
        <dbReference type="Proteomes" id="UP000751190"/>
    </source>
</evidence>
<accession>A0A8J5XRN5</accession>
<protein>
    <submittedName>
        <fullName evidence="2">Uncharacterized protein</fullName>
    </submittedName>
</protein>
<sequence>MAFSAECTREQDKPIVLHLQDGAVVLTHLSTLRSGAVLAERAEKACEQVGGAHLTFPDMTKWAMMVVMNYLRGQSTAEIRKTLRANTSSAERERVLRFAREHGLDELAACLSSAKPRALSLPKQAQHHAPAPHPVHVLDSIRQRSS</sequence>
<dbReference type="OrthoDB" id="10567189at2759"/>
<keyword evidence="3" id="KW-1185">Reference proteome</keyword>
<comment type="caution">
    <text evidence="2">The sequence shown here is derived from an EMBL/GenBank/DDBJ whole genome shotgun (WGS) entry which is preliminary data.</text>
</comment>
<reference evidence="2" key="1">
    <citation type="submission" date="2021-05" db="EMBL/GenBank/DDBJ databases">
        <title>The genome of the haptophyte Pavlova lutheri (Diacronema luteri, Pavlovales) - a model for lipid biosynthesis in eukaryotic algae.</title>
        <authorList>
            <person name="Hulatt C.J."/>
            <person name="Posewitz M.C."/>
        </authorList>
    </citation>
    <scope>NUCLEOTIDE SEQUENCE</scope>
    <source>
        <strain evidence="2">NIVA-4/92</strain>
    </source>
</reference>
<proteinExistence type="predicted"/>
<evidence type="ECO:0000256" key="1">
    <source>
        <dbReference type="SAM" id="MobiDB-lite"/>
    </source>
</evidence>
<dbReference type="Proteomes" id="UP000751190">
    <property type="component" value="Unassembled WGS sequence"/>
</dbReference>
<organism evidence="2 3">
    <name type="scientific">Diacronema lutheri</name>
    <name type="common">Unicellular marine alga</name>
    <name type="synonym">Monochrysis lutheri</name>
    <dbReference type="NCBI Taxonomy" id="2081491"/>
    <lineage>
        <taxon>Eukaryota</taxon>
        <taxon>Haptista</taxon>
        <taxon>Haptophyta</taxon>
        <taxon>Pavlovophyceae</taxon>
        <taxon>Pavlovales</taxon>
        <taxon>Pavlovaceae</taxon>
        <taxon>Diacronema</taxon>
    </lineage>
</organism>
<gene>
    <name evidence="2" type="ORF">KFE25_008044</name>
</gene>